<dbReference type="Proteomes" id="UP000004090">
    <property type="component" value="Unassembled WGS sequence"/>
</dbReference>
<reference evidence="1 2" key="2">
    <citation type="submission" date="2007-09" db="EMBL/GenBank/DDBJ databases">
        <authorList>
            <person name="Fulton L."/>
            <person name="Clifton S."/>
            <person name="Fulton B."/>
            <person name="Xu J."/>
            <person name="Minx P."/>
            <person name="Pepin K.H."/>
            <person name="Johnson M."/>
            <person name="Thiruvilangam P."/>
            <person name="Bhonagiri V."/>
            <person name="Nash W.E."/>
            <person name="Mardis E.R."/>
            <person name="Wilson R.K."/>
        </authorList>
    </citation>
    <scope>NUCLEOTIDE SEQUENCE [LARGE SCALE GENOMIC DNA]</scope>
    <source>
        <strain evidence="1 2">DSM 3991</strain>
    </source>
</reference>
<sequence>MHIANRNNKVDCQNMLFSLCESVRKQLNKELKSITAVYRTHVEEIYL</sequence>
<comment type="caution">
    <text evidence="1">The sequence shown here is derived from an EMBL/GenBank/DDBJ whole genome shotgun (WGS) entry which is preliminary data.</text>
</comment>
<name>A8RCK6_9FIRM</name>
<reference evidence="1 2" key="1">
    <citation type="submission" date="2007-09" db="EMBL/GenBank/DDBJ databases">
        <title>Draft genome sequence of Eubacterium dolichum (DSM 3991).</title>
        <authorList>
            <person name="Sudarsanam P."/>
            <person name="Ley R."/>
            <person name="Guruge J."/>
            <person name="Turnbaugh P.J."/>
            <person name="Mahowald M."/>
            <person name="Liep D."/>
            <person name="Gordon J."/>
        </authorList>
    </citation>
    <scope>NUCLEOTIDE SEQUENCE [LARGE SCALE GENOMIC DNA]</scope>
    <source>
        <strain evidence="1 2">DSM 3991</strain>
    </source>
</reference>
<dbReference type="AlphaFoldDB" id="A8RCK6"/>
<proteinExistence type="predicted"/>
<protein>
    <submittedName>
        <fullName evidence="1">Uncharacterized protein</fullName>
    </submittedName>
</protein>
<gene>
    <name evidence="1" type="ORF">EUBDOL_01427</name>
</gene>
<dbReference type="HOGENOM" id="CLU_3168195_0_0_9"/>
<dbReference type="EMBL" id="ABAW02000021">
    <property type="protein sequence ID" value="EDP10828.1"/>
    <property type="molecule type" value="Genomic_DNA"/>
</dbReference>
<organism evidence="1 2">
    <name type="scientific">Amedibacillus dolichus DSM 3991</name>
    <dbReference type="NCBI Taxonomy" id="428127"/>
    <lineage>
        <taxon>Bacteria</taxon>
        <taxon>Bacillati</taxon>
        <taxon>Bacillota</taxon>
        <taxon>Erysipelotrichia</taxon>
        <taxon>Erysipelotrichales</taxon>
        <taxon>Erysipelotrichaceae</taxon>
        <taxon>Amedibacillus</taxon>
    </lineage>
</organism>
<accession>A8RCK6</accession>
<evidence type="ECO:0000313" key="1">
    <source>
        <dbReference type="EMBL" id="EDP10828.1"/>
    </source>
</evidence>
<evidence type="ECO:0000313" key="2">
    <source>
        <dbReference type="Proteomes" id="UP000004090"/>
    </source>
</evidence>